<comment type="caution">
    <text evidence="5">The sequence shown here is derived from an EMBL/GenBank/DDBJ whole genome shotgun (WGS) entry which is preliminary data.</text>
</comment>
<dbReference type="PANTHER" id="PTHR33175">
    <property type="entry name" value="DNA-BINDING PROTEIN HU"/>
    <property type="match status" value="1"/>
</dbReference>
<dbReference type="Proteomes" id="UP001291687">
    <property type="component" value="Unassembled WGS sequence"/>
</dbReference>
<keyword evidence="2" id="KW-0226">DNA condensation</keyword>
<evidence type="ECO:0000256" key="2">
    <source>
        <dbReference type="ARBA" id="ARBA00023067"/>
    </source>
</evidence>
<keyword evidence="3 5" id="KW-0238">DNA-binding</keyword>
<evidence type="ECO:0000256" key="1">
    <source>
        <dbReference type="ARBA" id="ARBA00010529"/>
    </source>
</evidence>
<evidence type="ECO:0000256" key="4">
    <source>
        <dbReference type="RuleBase" id="RU003939"/>
    </source>
</evidence>
<evidence type="ECO:0000313" key="6">
    <source>
        <dbReference type="Proteomes" id="UP001291687"/>
    </source>
</evidence>
<dbReference type="PANTHER" id="PTHR33175:SF3">
    <property type="entry name" value="DNA-BINDING PROTEIN HU-BETA"/>
    <property type="match status" value="1"/>
</dbReference>
<dbReference type="Gene3D" id="4.10.520.10">
    <property type="entry name" value="IHF-like DNA-binding proteins"/>
    <property type="match status" value="1"/>
</dbReference>
<reference evidence="5 6" key="1">
    <citation type="submission" date="2023-03" db="EMBL/GenBank/DDBJ databases">
        <title>Host association and intracellularity evolved multiple times independently in the Rickettsiales.</title>
        <authorList>
            <person name="Castelli M."/>
            <person name="Nardi T."/>
            <person name="Gammuto L."/>
            <person name="Bellinzona G."/>
            <person name="Sabaneyeva E."/>
            <person name="Potekhin A."/>
            <person name="Serra V."/>
            <person name="Petroni G."/>
            <person name="Sassera D."/>
        </authorList>
    </citation>
    <scope>NUCLEOTIDE SEQUENCE [LARGE SCALE GENOMIC DNA]</scope>
    <source>
        <strain evidence="5 6">Sr 2-6</strain>
    </source>
</reference>
<dbReference type="InterPro" id="IPR000119">
    <property type="entry name" value="Hist_DNA-bd"/>
</dbReference>
<protein>
    <submittedName>
        <fullName evidence="5">HU family DNA-binding protein</fullName>
    </submittedName>
</protein>
<keyword evidence="6" id="KW-1185">Reference proteome</keyword>
<evidence type="ECO:0000313" key="5">
    <source>
        <dbReference type="EMBL" id="MEA0971280.1"/>
    </source>
</evidence>
<name>A0ABU5NDP2_9RICK</name>
<dbReference type="EMBL" id="JARJFB010000106">
    <property type="protein sequence ID" value="MEA0971280.1"/>
    <property type="molecule type" value="Genomic_DNA"/>
</dbReference>
<gene>
    <name evidence="5" type="ORF">Megvenef_01255</name>
</gene>
<accession>A0ABU5NDP2</accession>
<comment type="similarity">
    <text evidence="1 4">Belongs to the bacterial histone-like protein family.</text>
</comment>
<dbReference type="PRINTS" id="PR01727">
    <property type="entry name" value="DNABINDINGHU"/>
</dbReference>
<sequence>MNKQEFVTYIAEQNKCTKAEAEKNIDMFTSSVIDAMGQGNEISLVGFGHFSATKIAARAGRNPRNGESIQIKAYTQPKFKVGQKLKDACNRQD</sequence>
<evidence type="ECO:0000256" key="3">
    <source>
        <dbReference type="ARBA" id="ARBA00023125"/>
    </source>
</evidence>
<dbReference type="RefSeq" id="WP_322777182.1">
    <property type="nucleotide sequence ID" value="NZ_JARJFB010000106.1"/>
</dbReference>
<dbReference type="SMART" id="SM00411">
    <property type="entry name" value="BHL"/>
    <property type="match status" value="1"/>
</dbReference>
<dbReference type="Pfam" id="PF00216">
    <property type="entry name" value="Bac_DNA_binding"/>
    <property type="match status" value="1"/>
</dbReference>
<dbReference type="CDD" id="cd13831">
    <property type="entry name" value="HU"/>
    <property type="match status" value="1"/>
</dbReference>
<dbReference type="SUPFAM" id="SSF47729">
    <property type="entry name" value="IHF-like DNA-binding proteins"/>
    <property type="match status" value="1"/>
</dbReference>
<dbReference type="GO" id="GO:0003677">
    <property type="term" value="F:DNA binding"/>
    <property type="evidence" value="ECO:0007669"/>
    <property type="project" value="UniProtKB-KW"/>
</dbReference>
<organism evidence="5 6">
    <name type="scientific">Candidatus Megaera venefica</name>
    <dbReference type="NCBI Taxonomy" id="2055910"/>
    <lineage>
        <taxon>Bacteria</taxon>
        <taxon>Pseudomonadati</taxon>
        <taxon>Pseudomonadota</taxon>
        <taxon>Alphaproteobacteria</taxon>
        <taxon>Rickettsiales</taxon>
        <taxon>Rickettsiaceae</taxon>
        <taxon>Candidatus Megaera</taxon>
    </lineage>
</organism>
<proteinExistence type="inferred from homology"/>
<dbReference type="InterPro" id="IPR010992">
    <property type="entry name" value="IHF-like_DNA-bd_dom_sf"/>
</dbReference>